<evidence type="ECO:0000313" key="9">
    <source>
        <dbReference type="Proteomes" id="UP000199440"/>
    </source>
</evidence>
<keyword evidence="9" id="KW-1185">Reference proteome</keyword>
<dbReference type="SUPFAM" id="SSF55874">
    <property type="entry name" value="ATPase domain of HSP90 chaperone/DNA topoisomerase II/histidine kinase"/>
    <property type="match status" value="1"/>
</dbReference>
<dbReference type="InterPro" id="IPR035965">
    <property type="entry name" value="PAS-like_dom_sf"/>
</dbReference>
<dbReference type="Gene3D" id="3.30.450.20">
    <property type="entry name" value="PAS domain"/>
    <property type="match status" value="4"/>
</dbReference>
<dbReference type="InterPro" id="IPR003594">
    <property type="entry name" value="HATPase_dom"/>
</dbReference>
<evidence type="ECO:0000259" key="7">
    <source>
        <dbReference type="PROSITE" id="PS50113"/>
    </source>
</evidence>
<dbReference type="SMART" id="SM00387">
    <property type="entry name" value="HATPase_c"/>
    <property type="match status" value="1"/>
</dbReference>
<dbReference type="Proteomes" id="UP000199440">
    <property type="component" value="Unassembled WGS sequence"/>
</dbReference>
<dbReference type="InterPro" id="IPR001610">
    <property type="entry name" value="PAC"/>
</dbReference>
<evidence type="ECO:0000256" key="5">
    <source>
        <dbReference type="ARBA" id="ARBA00022777"/>
    </source>
</evidence>
<dbReference type="RefSeq" id="WP_089894994.1">
    <property type="nucleotide sequence ID" value="NZ_FNGV01000017.1"/>
</dbReference>
<gene>
    <name evidence="8" type="ORF">SAMN04488514_11750</name>
</gene>
<dbReference type="EMBL" id="FNGV01000017">
    <property type="protein sequence ID" value="SDM92835.1"/>
    <property type="molecule type" value="Genomic_DNA"/>
</dbReference>
<dbReference type="Pfam" id="PF02518">
    <property type="entry name" value="HATPase_c"/>
    <property type="match status" value="1"/>
</dbReference>
<feature type="domain" description="PAC" evidence="7">
    <location>
        <begin position="332"/>
        <end position="384"/>
    </location>
</feature>
<dbReference type="PROSITE" id="PS50113">
    <property type="entry name" value="PAC"/>
    <property type="match status" value="1"/>
</dbReference>
<dbReference type="SUPFAM" id="SSF55785">
    <property type="entry name" value="PYP-like sensor domain (PAS domain)"/>
    <property type="match status" value="3"/>
</dbReference>
<accession>A0A1G9X945</accession>
<dbReference type="STRING" id="192904.SAMN04488514_11750"/>
<evidence type="ECO:0000256" key="4">
    <source>
        <dbReference type="ARBA" id="ARBA00022679"/>
    </source>
</evidence>
<dbReference type="SMART" id="SM00086">
    <property type="entry name" value="PAC"/>
    <property type="match status" value="2"/>
</dbReference>
<reference evidence="8 9" key="1">
    <citation type="submission" date="2016-10" db="EMBL/GenBank/DDBJ databases">
        <authorList>
            <person name="de Groot N.N."/>
        </authorList>
    </citation>
    <scope>NUCLEOTIDE SEQUENCE [LARGE SCALE GENOMIC DNA]</scope>
    <source>
        <strain evidence="8 9">DSM 19886</strain>
    </source>
</reference>
<proteinExistence type="predicted"/>
<dbReference type="Gene3D" id="3.30.565.10">
    <property type="entry name" value="Histidine kinase-like ATPase, C-terminal domain"/>
    <property type="match status" value="1"/>
</dbReference>
<keyword evidence="4" id="KW-0808">Transferase</keyword>
<evidence type="ECO:0000256" key="2">
    <source>
        <dbReference type="ARBA" id="ARBA00012438"/>
    </source>
</evidence>
<name>A0A1G9X945_9FLAO</name>
<dbReference type="Pfam" id="PF13426">
    <property type="entry name" value="PAS_9"/>
    <property type="match status" value="1"/>
</dbReference>
<comment type="catalytic activity">
    <reaction evidence="1">
        <text>ATP + protein L-histidine = ADP + protein N-phospho-L-histidine.</text>
        <dbReference type="EC" id="2.7.13.3"/>
    </reaction>
</comment>
<evidence type="ECO:0000259" key="6">
    <source>
        <dbReference type="PROSITE" id="PS50109"/>
    </source>
</evidence>
<protein>
    <recommendedName>
        <fullName evidence="2">histidine kinase</fullName>
        <ecNumber evidence="2">2.7.13.3</ecNumber>
    </recommendedName>
</protein>
<dbReference type="InterPro" id="IPR000700">
    <property type="entry name" value="PAS-assoc_C"/>
</dbReference>
<dbReference type="CDD" id="cd00130">
    <property type="entry name" value="PAS"/>
    <property type="match status" value="1"/>
</dbReference>
<dbReference type="InterPro" id="IPR052162">
    <property type="entry name" value="Sensor_kinase/Photoreceptor"/>
</dbReference>
<organism evidence="8 9">
    <name type="scientific">Kriegella aquimaris</name>
    <dbReference type="NCBI Taxonomy" id="192904"/>
    <lineage>
        <taxon>Bacteria</taxon>
        <taxon>Pseudomonadati</taxon>
        <taxon>Bacteroidota</taxon>
        <taxon>Flavobacteriia</taxon>
        <taxon>Flavobacteriales</taxon>
        <taxon>Flavobacteriaceae</taxon>
        <taxon>Kriegella</taxon>
    </lineage>
</organism>
<evidence type="ECO:0000313" key="8">
    <source>
        <dbReference type="EMBL" id="SDM92835.1"/>
    </source>
</evidence>
<dbReference type="NCBIfam" id="TIGR00229">
    <property type="entry name" value="sensory_box"/>
    <property type="match status" value="2"/>
</dbReference>
<dbReference type="EC" id="2.7.13.3" evidence="2"/>
<keyword evidence="3" id="KW-0597">Phosphoprotein</keyword>
<feature type="domain" description="Histidine kinase" evidence="6">
    <location>
        <begin position="402"/>
        <end position="615"/>
    </location>
</feature>
<evidence type="ECO:0000256" key="1">
    <source>
        <dbReference type="ARBA" id="ARBA00000085"/>
    </source>
</evidence>
<dbReference type="PANTHER" id="PTHR43304:SF1">
    <property type="entry name" value="PAC DOMAIN-CONTAINING PROTEIN"/>
    <property type="match status" value="1"/>
</dbReference>
<dbReference type="GO" id="GO:0004673">
    <property type="term" value="F:protein histidine kinase activity"/>
    <property type="evidence" value="ECO:0007669"/>
    <property type="project" value="UniProtKB-EC"/>
</dbReference>
<dbReference type="PROSITE" id="PS50109">
    <property type="entry name" value="HIS_KIN"/>
    <property type="match status" value="1"/>
</dbReference>
<sequence length="615" mass="70095">MLKGSQISTISYLIKQLPKATVFVNMRSEIVYVSDKWLEEFNFSDQILSGKKIFTLLSRTSKEGRQALKACLQGEKQKSIIERSLFLASEKQYEWTYSTWYDDDENIIGAIIQSEDITHLKQTELQLEKRELLLDEISENGNIGCWEYDAVQDKINWCERTRAIHEAAPDFEPNIENGINFYKIGYSRNTISMAVDRAMRDGTPWKEKLQITTAKGNDKWVIAAGRPLFNNNKFIGLIGTFQNINEHVVSEIKTKESQQLLRTLIDNLPLNVFMKDIQSRKVLVNKHELKFCGVEHEKDIIGKDDFDFMDENSALRSQEEDRYVMTTLKPILDQEKVVTRKDGKSITFLTSKIPLMNDVDEVIGIIGFSLDISNIKQKEEELKNLINVTSLQNKKLINFAHIVSHNLRSHTANFSMLLDFLVEENDESEKETIIGMLTHASDNLLETLENLNEVVAISSNVNLEKEPVNINNKLTAIEQNLSVFLKNYDAKIINSISDDVSIQAIPAYIESIFMNFITNAVKYSSPERKPIIKLSSTSKNGYTIVSIEDNGLGIDLKKYGSKLFGMYKTFHTNKDAKGMGLYIAKNQIEAMGGKVMVCSEVGKGTIFNIYFNEKN</sequence>
<evidence type="ECO:0000256" key="3">
    <source>
        <dbReference type="ARBA" id="ARBA00022553"/>
    </source>
</evidence>
<keyword evidence="5" id="KW-0418">Kinase</keyword>
<dbReference type="InterPro" id="IPR005467">
    <property type="entry name" value="His_kinase_dom"/>
</dbReference>
<dbReference type="InterPro" id="IPR036890">
    <property type="entry name" value="HATPase_C_sf"/>
</dbReference>
<dbReference type="InterPro" id="IPR004358">
    <property type="entry name" value="Sig_transdc_His_kin-like_C"/>
</dbReference>
<dbReference type="AlphaFoldDB" id="A0A1G9X945"/>
<dbReference type="OrthoDB" id="5522855at2"/>
<dbReference type="InterPro" id="IPR013656">
    <property type="entry name" value="PAS_4"/>
</dbReference>
<dbReference type="PRINTS" id="PR00344">
    <property type="entry name" value="BCTRLSENSOR"/>
</dbReference>
<dbReference type="InterPro" id="IPR000014">
    <property type="entry name" value="PAS"/>
</dbReference>
<dbReference type="Pfam" id="PF08448">
    <property type="entry name" value="PAS_4"/>
    <property type="match status" value="2"/>
</dbReference>
<dbReference type="SMART" id="SM00091">
    <property type="entry name" value="PAS"/>
    <property type="match status" value="2"/>
</dbReference>
<dbReference type="PANTHER" id="PTHR43304">
    <property type="entry name" value="PHYTOCHROME-LIKE PROTEIN CPH1"/>
    <property type="match status" value="1"/>
</dbReference>